<dbReference type="PANTHER" id="PTHR12228:SF0">
    <property type="entry name" value="TATA-BOX BINDING PROTEIN ASSOCIATED FACTOR 7"/>
    <property type="match status" value="1"/>
</dbReference>
<protein>
    <recommendedName>
        <fullName evidence="4">Transcription initiation factor TFIID subunit 7</fullName>
    </recommendedName>
</protein>
<dbReference type="PANTHER" id="PTHR12228">
    <property type="entry name" value="TRANSCRIPTION INITIATION FACTOR TFIID 55 KD SUBUNIT-RELATED"/>
    <property type="match status" value="1"/>
</dbReference>
<feature type="compositionally biased region" description="Basic and acidic residues" evidence="1">
    <location>
        <begin position="156"/>
        <end position="166"/>
    </location>
</feature>
<evidence type="ECO:0000313" key="3">
    <source>
        <dbReference type="Proteomes" id="UP000324705"/>
    </source>
</evidence>
<keyword evidence="3" id="KW-1185">Reference proteome</keyword>
<feature type="region of interest" description="Disordered" evidence="1">
    <location>
        <begin position="125"/>
        <end position="166"/>
    </location>
</feature>
<sequence>MDEQFILRVPPSVAEQIERLMNESAAGSSSNPDDASLDLSFSVIGRLECVDSRLVKVKIYVYILLICRPHNHFKLEQMIMAELVHRVEKDLISIMQGVPVSILLICLCIKFFNLFIDQNVGVAGGGEGGDRKKAAPAPAPKPDVQEPAANGEEAEADRSDSDESDS</sequence>
<dbReference type="EMBL" id="LT934115">
    <property type="protein sequence ID" value="VAH62028.1"/>
    <property type="molecule type" value="Genomic_DNA"/>
</dbReference>
<dbReference type="AlphaFoldDB" id="A0A9R0VKN0"/>
<organism evidence="2 3">
    <name type="scientific">Triticum turgidum subsp. durum</name>
    <name type="common">Durum wheat</name>
    <name type="synonym">Triticum durum</name>
    <dbReference type="NCBI Taxonomy" id="4567"/>
    <lineage>
        <taxon>Eukaryota</taxon>
        <taxon>Viridiplantae</taxon>
        <taxon>Streptophyta</taxon>
        <taxon>Embryophyta</taxon>
        <taxon>Tracheophyta</taxon>
        <taxon>Spermatophyta</taxon>
        <taxon>Magnoliopsida</taxon>
        <taxon>Liliopsida</taxon>
        <taxon>Poales</taxon>
        <taxon>Poaceae</taxon>
        <taxon>BOP clade</taxon>
        <taxon>Pooideae</taxon>
        <taxon>Triticodae</taxon>
        <taxon>Triticeae</taxon>
        <taxon>Triticinae</taxon>
        <taxon>Triticum</taxon>
    </lineage>
</organism>
<reference evidence="2 3" key="1">
    <citation type="submission" date="2017-09" db="EMBL/GenBank/DDBJ databases">
        <authorList>
            <consortium name="International Durum Wheat Genome Sequencing Consortium (IDWGSC)"/>
            <person name="Milanesi L."/>
        </authorList>
    </citation>
    <scope>NUCLEOTIDE SEQUENCE [LARGE SCALE GENOMIC DNA]</scope>
    <source>
        <strain evidence="3">cv. Svevo</strain>
    </source>
</reference>
<gene>
    <name evidence="2" type="ORF">TRITD_3Av1G153170</name>
</gene>
<dbReference type="Gramene" id="TRITD3Av1G153170.3">
    <property type="protein sequence ID" value="TRITD3Av1G153170.3"/>
    <property type="gene ID" value="TRITD3Av1G153170"/>
</dbReference>
<evidence type="ECO:0000313" key="2">
    <source>
        <dbReference type="EMBL" id="VAH62028.1"/>
    </source>
</evidence>
<proteinExistence type="predicted"/>
<evidence type="ECO:0000256" key="1">
    <source>
        <dbReference type="SAM" id="MobiDB-lite"/>
    </source>
</evidence>
<dbReference type="GO" id="GO:0016251">
    <property type="term" value="F:RNA polymerase II general transcription initiation factor activity"/>
    <property type="evidence" value="ECO:0007669"/>
    <property type="project" value="TreeGrafter"/>
</dbReference>
<dbReference type="Proteomes" id="UP000324705">
    <property type="component" value="Chromosome 3A"/>
</dbReference>
<dbReference type="InterPro" id="IPR037817">
    <property type="entry name" value="TAF7"/>
</dbReference>
<evidence type="ECO:0008006" key="4">
    <source>
        <dbReference type="Google" id="ProtNLM"/>
    </source>
</evidence>
<dbReference type="GO" id="GO:0051123">
    <property type="term" value="P:RNA polymerase II preinitiation complex assembly"/>
    <property type="evidence" value="ECO:0007669"/>
    <property type="project" value="TreeGrafter"/>
</dbReference>
<dbReference type="GO" id="GO:0005669">
    <property type="term" value="C:transcription factor TFIID complex"/>
    <property type="evidence" value="ECO:0007669"/>
    <property type="project" value="InterPro"/>
</dbReference>
<accession>A0A9R0VKN0</accession>
<name>A0A9R0VKN0_TRITD</name>